<accession>A0ABT4TFM1</accession>
<dbReference type="InterPro" id="IPR023393">
    <property type="entry name" value="START-like_dom_sf"/>
</dbReference>
<dbReference type="SUPFAM" id="SSF55961">
    <property type="entry name" value="Bet v1-like"/>
    <property type="match status" value="1"/>
</dbReference>
<evidence type="ECO:0000313" key="1">
    <source>
        <dbReference type="EMBL" id="MDA2803488.1"/>
    </source>
</evidence>
<evidence type="ECO:0000313" key="2">
    <source>
        <dbReference type="Proteomes" id="UP001165685"/>
    </source>
</evidence>
<gene>
    <name evidence="1" type="ORF">O4U47_03115</name>
</gene>
<dbReference type="Gene3D" id="3.30.530.20">
    <property type="match status" value="1"/>
</dbReference>
<comment type="caution">
    <text evidence="1">The sequence shown here is derived from an EMBL/GenBank/DDBJ whole genome shotgun (WGS) entry which is preliminary data.</text>
</comment>
<dbReference type="EMBL" id="JAQFWP010000003">
    <property type="protein sequence ID" value="MDA2803488.1"/>
    <property type="molecule type" value="Genomic_DNA"/>
</dbReference>
<reference evidence="1" key="1">
    <citation type="submission" date="2023-01" db="EMBL/GenBank/DDBJ databases">
        <title>Draft genome sequence of Nocardiopsis sp. LSu2-4 isolated from halophytes.</title>
        <authorList>
            <person name="Duangmal K."/>
            <person name="Chantavorakit T."/>
        </authorList>
    </citation>
    <scope>NUCLEOTIDE SEQUENCE</scope>
    <source>
        <strain evidence="1">LSu2-4</strain>
    </source>
</reference>
<dbReference type="RefSeq" id="WP_270675977.1">
    <property type="nucleotide sequence ID" value="NZ_JAQFWP010000003.1"/>
</dbReference>
<proteinExistence type="predicted"/>
<dbReference type="CDD" id="cd07812">
    <property type="entry name" value="SRPBCC"/>
    <property type="match status" value="1"/>
</dbReference>
<organism evidence="1 2">
    <name type="scientific">Nocardiopsis suaedae</name>
    <dbReference type="NCBI Taxonomy" id="3018444"/>
    <lineage>
        <taxon>Bacteria</taxon>
        <taxon>Bacillati</taxon>
        <taxon>Actinomycetota</taxon>
        <taxon>Actinomycetes</taxon>
        <taxon>Streptosporangiales</taxon>
        <taxon>Nocardiopsidaceae</taxon>
        <taxon>Nocardiopsis</taxon>
    </lineage>
</organism>
<dbReference type="InterPro" id="IPR019587">
    <property type="entry name" value="Polyketide_cyclase/dehydratase"/>
</dbReference>
<name>A0ABT4TFM1_9ACTN</name>
<dbReference type="Proteomes" id="UP001165685">
    <property type="component" value="Unassembled WGS sequence"/>
</dbReference>
<dbReference type="Pfam" id="PF10604">
    <property type="entry name" value="Polyketide_cyc2"/>
    <property type="match status" value="1"/>
</dbReference>
<protein>
    <submittedName>
        <fullName evidence="1">SRPBCC family protein</fullName>
    </submittedName>
</protein>
<keyword evidence="2" id="KW-1185">Reference proteome</keyword>
<sequence>MYSLEDRTVEVETRIRAVPAQVWSLASDITVPPRFSGELRGAEWIDGADGPRVGARFSGRNRNDYMGEWTTTSEVVEVDEPHAFAWHVLLPDGRRVATWRFDLRAEDGGTVLRQSMAVGPDPSPMDEIAVKRPHDADRIVTKRLTMLEEGMRATVEGIRGLAEA</sequence>